<dbReference type="AlphaFoldDB" id="K6VR82"/>
<sequence>MTHVVLIPGSIRNGSFNATALDRFADLVLAQEPDARISRIDISALPYYDESLDATDTSLPVLAARELVADADLVVIASPSYNGQAPGVLKNTLDWLSRPYGRSCLVGRPVAVITASPGPRGGKDAQAGLVEALRISGAAVLPTTAAIAGAGEALAATTAESAPGTIRQLSAVWEAALEHLAQAGHAQAS</sequence>
<protein>
    <submittedName>
        <fullName evidence="2">Putative oxidoreductase</fullName>
    </submittedName>
</protein>
<evidence type="ECO:0000259" key="1">
    <source>
        <dbReference type="Pfam" id="PF03358"/>
    </source>
</evidence>
<dbReference type="InterPro" id="IPR005025">
    <property type="entry name" value="FMN_Rdtase-like_dom"/>
</dbReference>
<comment type="caution">
    <text evidence="2">The sequence shown here is derived from an EMBL/GenBank/DDBJ whole genome shotgun (WGS) entry which is preliminary data.</text>
</comment>
<evidence type="ECO:0000313" key="2">
    <source>
        <dbReference type="EMBL" id="GAB77870.1"/>
    </source>
</evidence>
<dbReference type="RefSeq" id="WP_006502622.1">
    <property type="nucleotide sequence ID" value="NZ_BAGZ01000008.1"/>
</dbReference>
<evidence type="ECO:0000313" key="3">
    <source>
        <dbReference type="Proteomes" id="UP000008495"/>
    </source>
</evidence>
<keyword evidence="3" id="KW-1185">Reference proteome</keyword>
<dbReference type="GO" id="GO:0010181">
    <property type="term" value="F:FMN binding"/>
    <property type="evidence" value="ECO:0007669"/>
    <property type="project" value="TreeGrafter"/>
</dbReference>
<feature type="domain" description="NADPH-dependent FMN reductase-like" evidence="1">
    <location>
        <begin position="3"/>
        <end position="149"/>
    </location>
</feature>
<dbReference type="STRING" id="100225.SAMN05421595_0382"/>
<dbReference type="InterPro" id="IPR050712">
    <property type="entry name" value="NAD(P)H-dep_reductase"/>
</dbReference>
<dbReference type="SUPFAM" id="SSF52218">
    <property type="entry name" value="Flavoproteins"/>
    <property type="match status" value="1"/>
</dbReference>
<dbReference type="eggNOG" id="COG0431">
    <property type="taxonomic scope" value="Bacteria"/>
</dbReference>
<organism evidence="2 3">
    <name type="scientific">Austwickia chelonae NBRC 105200</name>
    <dbReference type="NCBI Taxonomy" id="1184607"/>
    <lineage>
        <taxon>Bacteria</taxon>
        <taxon>Bacillati</taxon>
        <taxon>Actinomycetota</taxon>
        <taxon>Actinomycetes</taxon>
        <taxon>Micrococcales</taxon>
        <taxon>Dermatophilaceae</taxon>
        <taxon>Austwickia</taxon>
    </lineage>
</organism>
<dbReference type="InterPro" id="IPR029039">
    <property type="entry name" value="Flavoprotein-like_sf"/>
</dbReference>
<name>K6VR82_9MICO</name>
<gene>
    <name evidence="2" type="ORF">AUCHE_08_01120</name>
</gene>
<dbReference type="Proteomes" id="UP000008495">
    <property type="component" value="Unassembled WGS sequence"/>
</dbReference>
<dbReference type="Gene3D" id="3.40.50.360">
    <property type="match status" value="1"/>
</dbReference>
<dbReference type="EMBL" id="BAGZ01000008">
    <property type="protein sequence ID" value="GAB77870.1"/>
    <property type="molecule type" value="Genomic_DNA"/>
</dbReference>
<dbReference type="GO" id="GO:0005829">
    <property type="term" value="C:cytosol"/>
    <property type="evidence" value="ECO:0007669"/>
    <property type="project" value="TreeGrafter"/>
</dbReference>
<reference evidence="2 3" key="1">
    <citation type="submission" date="2012-08" db="EMBL/GenBank/DDBJ databases">
        <title>Whole genome shotgun sequence of Austwickia chelonae NBRC 105200.</title>
        <authorList>
            <person name="Yoshida I."/>
            <person name="Hosoyama A."/>
            <person name="Tsuchikane K."/>
            <person name="Katsumata H."/>
            <person name="Ando Y."/>
            <person name="Ohji S."/>
            <person name="Hamada M."/>
            <person name="Tamura T."/>
            <person name="Yamazoe A."/>
            <person name="Yamazaki S."/>
            <person name="Fujita N."/>
        </authorList>
    </citation>
    <scope>NUCLEOTIDE SEQUENCE [LARGE SCALE GENOMIC DNA]</scope>
    <source>
        <strain evidence="2 3">NBRC 105200</strain>
    </source>
</reference>
<dbReference type="PANTHER" id="PTHR30543">
    <property type="entry name" value="CHROMATE REDUCTASE"/>
    <property type="match status" value="1"/>
</dbReference>
<dbReference type="Pfam" id="PF03358">
    <property type="entry name" value="FMN_red"/>
    <property type="match status" value="1"/>
</dbReference>
<proteinExistence type="predicted"/>
<dbReference type="GO" id="GO:0016491">
    <property type="term" value="F:oxidoreductase activity"/>
    <property type="evidence" value="ECO:0007669"/>
    <property type="project" value="InterPro"/>
</dbReference>
<accession>K6VR82</accession>
<dbReference type="PANTHER" id="PTHR30543:SF21">
    <property type="entry name" value="NAD(P)H-DEPENDENT FMN REDUCTASE LOT6"/>
    <property type="match status" value="1"/>
</dbReference>